<dbReference type="GO" id="GO:0000976">
    <property type="term" value="F:transcription cis-regulatory region binding"/>
    <property type="evidence" value="ECO:0007669"/>
    <property type="project" value="TreeGrafter"/>
</dbReference>
<keyword evidence="1" id="KW-0678">Repressor</keyword>
<dbReference type="CDD" id="cd06288">
    <property type="entry name" value="PBP1_sucrose_transcription_regulator"/>
    <property type="match status" value="1"/>
</dbReference>
<dbReference type="PROSITE" id="PS50932">
    <property type="entry name" value="HTH_LACI_2"/>
    <property type="match status" value="1"/>
</dbReference>
<keyword evidence="3" id="KW-0238">DNA-binding</keyword>
<dbReference type="InterPro" id="IPR010982">
    <property type="entry name" value="Lambda_DNA-bd_dom_sf"/>
</dbReference>
<keyword evidence="4" id="KW-0804">Transcription</keyword>
<dbReference type="Gene3D" id="1.10.260.40">
    <property type="entry name" value="lambda repressor-like DNA-binding domains"/>
    <property type="match status" value="1"/>
</dbReference>
<evidence type="ECO:0000256" key="4">
    <source>
        <dbReference type="ARBA" id="ARBA00023163"/>
    </source>
</evidence>
<keyword evidence="2" id="KW-0805">Transcription regulation</keyword>
<gene>
    <name evidence="6" type="ORF">A8M32_04095</name>
</gene>
<evidence type="ECO:0000259" key="5">
    <source>
        <dbReference type="PROSITE" id="PS50932"/>
    </source>
</evidence>
<dbReference type="STRING" id="1752398.A8M32_04095"/>
<dbReference type="AlphaFoldDB" id="A0A1E3VI99"/>
<dbReference type="RefSeq" id="WP_069457142.1">
    <property type="nucleotide sequence ID" value="NZ_LYBW01000042.1"/>
</dbReference>
<dbReference type="GO" id="GO:0003700">
    <property type="term" value="F:DNA-binding transcription factor activity"/>
    <property type="evidence" value="ECO:0007669"/>
    <property type="project" value="TreeGrafter"/>
</dbReference>
<comment type="caution">
    <text evidence="6">The sequence shown here is derived from an EMBL/GenBank/DDBJ whole genome shotgun (WGS) entry which is preliminary data.</text>
</comment>
<evidence type="ECO:0000256" key="2">
    <source>
        <dbReference type="ARBA" id="ARBA00023015"/>
    </source>
</evidence>
<accession>A0A1E3VI99</accession>
<feature type="domain" description="HTH lacI-type" evidence="5">
    <location>
        <begin position="2"/>
        <end position="56"/>
    </location>
</feature>
<dbReference type="OrthoDB" id="8433438at2"/>
<dbReference type="InterPro" id="IPR000843">
    <property type="entry name" value="HTH_LacI"/>
</dbReference>
<dbReference type="SUPFAM" id="SSF47413">
    <property type="entry name" value="lambda repressor-like DNA-binding domains"/>
    <property type="match status" value="1"/>
</dbReference>
<keyword evidence="7" id="KW-1185">Reference proteome</keyword>
<dbReference type="Pfam" id="PF00532">
    <property type="entry name" value="Peripla_BP_1"/>
    <property type="match status" value="1"/>
</dbReference>
<evidence type="ECO:0000256" key="3">
    <source>
        <dbReference type="ARBA" id="ARBA00023125"/>
    </source>
</evidence>
<dbReference type="Pfam" id="PF00356">
    <property type="entry name" value="LacI"/>
    <property type="match status" value="1"/>
</dbReference>
<evidence type="ECO:0000313" key="7">
    <source>
        <dbReference type="Proteomes" id="UP000094342"/>
    </source>
</evidence>
<dbReference type="Proteomes" id="UP000094342">
    <property type="component" value="Unassembled WGS sequence"/>
</dbReference>
<sequence>MITQREIARRARTSLKTVSRVINRDPLVNAETRARIEAIIGELGYTPSQAARMMRSQKSNVIGFISDRVATTSSSIELIRGAQDAAWKAGKQMMLFNVERNSETERHAEEQLAAFRAEAVIYATPYHQSVDRTATRIPCVLLNCFDAVGGYHAIVPDDYRLAYELTSIILDRSYRRPVFLNLPEDIVAAPLRARGFVEAGAARGLDLSGAVHTAVVRDSAGAPVFIADHILPGLMAAAARPDLILCGQDMLAMNVYFALADLGLKVGQDVGVASFDNLHPIAKMLQPGLSTMALPYYEMGAAAMFAAIELDTHPPGIVRVSGRFVERASF</sequence>
<evidence type="ECO:0000313" key="6">
    <source>
        <dbReference type="EMBL" id="ODR92576.1"/>
    </source>
</evidence>
<dbReference type="PANTHER" id="PTHR30146:SF148">
    <property type="entry name" value="HTH-TYPE TRANSCRIPTIONAL REPRESSOR PURR-RELATED"/>
    <property type="match status" value="1"/>
</dbReference>
<dbReference type="EMBL" id="LYBW01000042">
    <property type="protein sequence ID" value="ODR92576.1"/>
    <property type="molecule type" value="Genomic_DNA"/>
</dbReference>
<dbReference type="CDD" id="cd01392">
    <property type="entry name" value="HTH_LacI"/>
    <property type="match status" value="1"/>
</dbReference>
<dbReference type="Gene3D" id="3.40.50.2300">
    <property type="match status" value="2"/>
</dbReference>
<dbReference type="InterPro" id="IPR001761">
    <property type="entry name" value="Peripla_BP/Lac1_sug-bd_dom"/>
</dbReference>
<proteinExistence type="predicted"/>
<dbReference type="InterPro" id="IPR028082">
    <property type="entry name" value="Peripla_BP_I"/>
</dbReference>
<dbReference type="SUPFAM" id="SSF53822">
    <property type="entry name" value="Periplasmic binding protein-like I"/>
    <property type="match status" value="1"/>
</dbReference>
<reference evidence="7" key="1">
    <citation type="submission" date="2016-05" db="EMBL/GenBank/DDBJ databases">
        <authorList>
            <person name="Li Y."/>
        </authorList>
    </citation>
    <scope>NUCLEOTIDE SEQUENCE [LARGE SCALE GENOMIC DNA]</scope>
    <source>
        <strain evidence="7">YIC4027</strain>
    </source>
</reference>
<protein>
    <recommendedName>
        <fullName evidence="5">HTH lacI-type domain-containing protein</fullName>
    </recommendedName>
</protein>
<dbReference type="SMART" id="SM00354">
    <property type="entry name" value="HTH_LACI"/>
    <property type="match status" value="1"/>
</dbReference>
<dbReference type="PANTHER" id="PTHR30146">
    <property type="entry name" value="LACI-RELATED TRANSCRIPTIONAL REPRESSOR"/>
    <property type="match status" value="1"/>
</dbReference>
<name>A0A1E3VI99_9HYPH</name>
<evidence type="ECO:0000256" key="1">
    <source>
        <dbReference type="ARBA" id="ARBA00022491"/>
    </source>
</evidence>
<organism evidence="6 7">
    <name type="scientific">Sinorhizobium alkalisoli</name>
    <dbReference type="NCBI Taxonomy" id="1752398"/>
    <lineage>
        <taxon>Bacteria</taxon>
        <taxon>Pseudomonadati</taxon>
        <taxon>Pseudomonadota</taxon>
        <taxon>Alphaproteobacteria</taxon>
        <taxon>Hyphomicrobiales</taxon>
        <taxon>Rhizobiaceae</taxon>
        <taxon>Sinorhizobium/Ensifer group</taxon>
        <taxon>Sinorhizobium</taxon>
    </lineage>
</organism>